<keyword evidence="4 17" id="KW-0732">Signal</keyword>
<dbReference type="Proteomes" id="UP001237642">
    <property type="component" value="Unassembled WGS sequence"/>
</dbReference>
<evidence type="ECO:0000259" key="19">
    <source>
        <dbReference type="PROSITE" id="PS50927"/>
    </source>
</evidence>
<keyword evidence="6 13" id="KW-0418">Kinase</keyword>
<comment type="similarity">
    <text evidence="13">Belongs to the protein kinase superfamily. Ser/Thr protein kinase family.</text>
</comment>
<organism evidence="21 22">
    <name type="scientific">Heracleum sosnowskyi</name>
    <dbReference type="NCBI Taxonomy" id="360622"/>
    <lineage>
        <taxon>Eukaryota</taxon>
        <taxon>Viridiplantae</taxon>
        <taxon>Streptophyta</taxon>
        <taxon>Embryophyta</taxon>
        <taxon>Tracheophyta</taxon>
        <taxon>Spermatophyta</taxon>
        <taxon>Magnoliopsida</taxon>
        <taxon>eudicotyledons</taxon>
        <taxon>Gunneridae</taxon>
        <taxon>Pentapetalae</taxon>
        <taxon>asterids</taxon>
        <taxon>campanulids</taxon>
        <taxon>Apiales</taxon>
        <taxon>Apiaceae</taxon>
        <taxon>Apioideae</taxon>
        <taxon>apioid superclade</taxon>
        <taxon>Tordylieae</taxon>
        <taxon>Tordyliinae</taxon>
        <taxon>Heracleum</taxon>
    </lineage>
</organism>
<dbReference type="InterPro" id="IPR036426">
    <property type="entry name" value="Bulb-type_lectin_dom_sf"/>
</dbReference>
<dbReference type="SUPFAM" id="SSF56112">
    <property type="entry name" value="Protein kinase-like (PK-like)"/>
    <property type="match status" value="1"/>
</dbReference>
<keyword evidence="3 13" id="KW-0808">Transferase</keyword>
<dbReference type="PIRSF" id="PIRSF000641">
    <property type="entry name" value="SRK"/>
    <property type="match status" value="1"/>
</dbReference>
<dbReference type="AlphaFoldDB" id="A0AAD8H4G8"/>
<gene>
    <name evidence="21" type="ORF">POM88_043915</name>
</gene>
<dbReference type="FunFam" id="3.30.200.20:FF:000195">
    <property type="entry name" value="G-type lectin S-receptor-like serine/threonine-protein kinase"/>
    <property type="match status" value="1"/>
</dbReference>
<dbReference type="InterPro" id="IPR000858">
    <property type="entry name" value="S_locus_glycoprot_dom"/>
</dbReference>
<dbReference type="CDD" id="cd00028">
    <property type="entry name" value="B_lectin"/>
    <property type="match status" value="1"/>
</dbReference>
<dbReference type="InterPro" id="IPR001480">
    <property type="entry name" value="Bulb-type_lectin_dom"/>
</dbReference>
<dbReference type="InterPro" id="IPR011009">
    <property type="entry name" value="Kinase-like_dom_sf"/>
</dbReference>
<keyword evidence="2" id="KW-0597">Phosphoprotein</keyword>
<reference evidence="21" key="2">
    <citation type="submission" date="2023-05" db="EMBL/GenBank/DDBJ databases">
        <authorList>
            <person name="Schelkunov M.I."/>
        </authorList>
    </citation>
    <scope>NUCLEOTIDE SEQUENCE</scope>
    <source>
        <strain evidence="21">Hsosn_3</strain>
        <tissue evidence="21">Leaf</tissue>
    </source>
</reference>
<dbReference type="GO" id="GO:0004674">
    <property type="term" value="F:protein serine/threonine kinase activity"/>
    <property type="evidence" value="ECO:0007669"/>
    <property type="project" value="UniProtKB-KW"/>
</dbReference>
<dbReference type="SMART" id="SM00220">
    <property type="entry name" value="S_TKc"/>
    <property type="match status" value="1"/>
</dbReference>
<feature type="binding site" evidence="14">
    <location>
        <position position="536"/>
    </location>
    <ligand>
        <name>ATP</name>
        <dbReference type="ChEBI" id="CHEBI:30616"/>
    </ligand>
</feature>
<feature type="domain" description="Bulb-type lectin" evidence="19">
    <location>
        <begin position="23"/>
        <end position="146"/>
    </location>
</feature>
<dbReference type="InterPro" id="IPR017441">
    <property type="entry name" value="Protein_kinase_ATP_BS"/>
</dbReference>
<dbReference type="InterPro" id="IPR003609">
    <property type="entry name" value="Pan_app"/>
</dbReference>
<dbReference type="CDD" id="cd14066">
    <property type="entry name" value="STKc_IRAK"/>
    <property type="match status" value="1"/>
</dbReference>
<sequence length="827" mass="93641">MEGTRVMLFCLCLFTILMISSATDTINANQAVMDGETIVSAGGEFEMGFFSPGGGSHYRYFGIWYRKISNGRVIWVANRDAPVNTTLGVIRVSSWGIMVGTKDSTNNVIWSSNYSRSVRNPVAQLLDNGNLVLRDESEGDNYVWQSFDYAVDNLLPGMKLGYDFVSGIDRYFVAWKTDNAPSSGDYIYRMDRNGFPQLILWENSVVRFRTGPWVGSKFSGSPVLDHNQIYRPGFVMTQTEVYYAFNLVNGSGSAITRITLTPEGDLIRLVWNREKQEWTRYLTLQANDCDSYGMCGMDGVCNVNKSPRCECMKGFRPRSPGEWAEANWSKGCLRNVQVECGNGDGFLKYSGVKLPDTRWSWYNTSMSLFECEAKCRKDCNCTAYSNMDIRNGGSGCLLWFGGLNDIRGYSEDGEDLYVRMAASELERTKDSRGKKLTWIIIIPVFITLAVILAILGLYLLHVFRKRRLRRAETVQLNSTRDASNRNEGQDLDLPLLDFKQIAKATDNFSLNNKLGEGGFGTVYKGMLEEGQEVAVKRLSKDSRQGVDEFMNEVSCIAKLQHRNLVRLLKCCIDKGERMLIYEYMPNKSLDSFIFDKEKCRAFDWPKRYNIINGTARGLLYLHQDSRLRIIHRDLKASNILLDSEMNPKISDFGLARIFGGSETQESTTRIVGTYGYMPPEYAIDGLFSIKSDVYSFGVLILEIISGKKNRGFRHPDHNLNLVGHAWRSYNEGKLLDIADEVILDSSNEHEVFRVIEIGLQCVQEFPEDRPNMASAVLMLTSKDALPNPKRPGFYSERRESMEMNSTSRNPASSSPSNSYSVSLSWPR</sequence>
<evidence type="ECO:0000256" key="17">
    <source>
        <dbReference type="SAM" id="SignalP"/>
    </source>
</evidence>
<evidence type="ECO:0000256" key="11">
    <source>
        <dbReference type="ARBA" id="ARBA00047899"/>
    </source>
</evidence>
<feature type="region of interest" description="Disordered" evidence="15">
    <location>
        <begin position="786"/>
        <end position="827"/>
    </location>
</feature>
<evidence type="ECO:0000259" key="20">
    <source>
        <dbReference type="PROSITE" id="PS50948"/>
    </source>
</evidence>
<keyword evidence="8" id="KW-1015">Disulfide bond</keyword>
<dbReference type="Gene3D" id="2.90.10.10">
    <property type="entry name" value="Bulb-type lectin domain"/>
    <property type="match status" value="1"/>
</dbReference>
<evidence type="ECO:0000256" key="12">
    <source>
        <dbReference type="ARBA" id="ARBA00048679"/>
    </source>
</evidence>
<dbReference type="FunFam" id="2.90.10.10:FF:000001">
    <property type="entry name" value="G-type lectin S-receptor-like serine/threonine-protein kinase"/>
    <property type="match status" value="1"/>
</dbReference>
<feature type="domain" description="Protein kinase" evidence="18">
    <location>
        <begin position="508"/>
        <end position="785"/>
    </location>
</feature>
<evidence type="ECO:0000256" key="8">
    <source>
        <dbReference type="ARBA" id="ARBA00023157"/>
    </source>
</evidence>
<dbReference type="CDD" id="cd00054">
    <property type="entry name" value="EGF_CA"/>
    <property type="match status" value="1"/>
</dbReference>
<protein>
    <recommendedName>
        <fullName evidence="13">Receptor-like serine/threonine-protein kinase</fullName>
        <ecNumber evidence="13">2.7.11.1</ecNumber>
    </recommendedName>
</protein>
<evidence type="ECO:0000256" key="15">
    <source>
        <dbReference type="SAM" id="MobiDB-lite"/>
    </source>
</evidence>
<dbReference type="CDD" id="cd01098">
    <property type="entry name" value="PAN_AP_plant"/>
    <property type="match status" value="1"/>
</dbReference>
<dbReference type="Pfam" id="PF08276">
    <property type="entry name" value="PAN_2"/>
    <property type="match status" value="1"/>
</dbReference>
<evidence type="ECO:0000256" key="9">
    <source>
        <dbReference type="ARBA" id="ARBA00023170"/>
    </source>
</evidence>
<keyword evidence="7 13" id="KW-0067">ATP-binding</keyword>
<dbReference type="SUPFAM" id="SSF51110">
    <property type="entry name" value="alpha-D-mannose-specific plant lectins"/>
    <property type="match status" value="1"/>
</dbReference>
<keyword evidence="22" id="KW-1185">Reference proteome</keyword>
<dbReference type="FunFam" id="1.10.510.10:FF:000060">
    <property type="entry name" value="G-type lectin S-receptor-like serine/threonine-protein kinase"/>
    <property type="match status" value="1"/>
</dbReference>
<dbReference type="Gene3D" id="3.50.4.10">
    <property type="entry name" value="Hepatocyte Growth Factor"/>
    <property type="match status" value="1"/>
</dbReference>
<evidence type="ECO:0000256" key="16">
    <source>
        <dbReference type="SAM" id="Phobius"/>
    </source>
</evidence>
<evidence type="ECO:0000256" key="13">
    <source>
        <dbReference type="PIRNR" id="PIRNR000641"/>
    </source>
</evidence>
<dbReference type="Gene3D" id="3.30.200.20">
    <property type="entry name" value="Phosphorylase Kinase, domain 1"/>
    <property type="match status" value="1"/>
</dbReference>
<evidence type="ECO:0000256" key="5">
    <source>
        <dbReference type="ARBA" id="ARBA00022741"/>
    </source>
</evidence>
<dbReference type="Pfam" id="PF07714">
    <property type="entry name" value="PK_Tyr_Ser-Thr"/>
    <property type="match status" value="1"/>
</dbReference>
<evidence type="ECO:0000256" key="1">
    <source>
        <dbReference type="ARBA" id="ARBA00022527"/>
    </source>
</evidence>
<dbReference type="InterPro" id="IPR024171">
    <property type="entry name" value="SRK-like_kinase"/>
</dbReference>
<dbReference type="PANTHER" id="PTHR32444">
    <property type="entry name" value="BULB-TYPE LECTIN DOMAIN-CONTAINING PROTEIN"/>
    <property type="match status" value="1"/>
</dbReference>
<reference evidence="21" key="1">
    <citation type="submission" date="2023-02" db="EMBL/GenBank/DDBJ databases">
        <title>Genome of toxic invasive species Heracleum sosnowskyi carries increased number of genes despite the absence of recent whole-genome duplications.</title>
        <authorList>
            <person name="Schelkunov M."/>
            <person name="Shtratnikova V."/>
            <person name="Makarenko M."/>
            <person name="Klepikova A."/>
            <person name="Omelchenko D."/>
            <person name="Novikova G."/>
            <person name="Obukhova E."/>
            <person name="Bogdanov V."/>
            <person name="Penin A."/>
            <person name="Logacheva M."/>
        </authorList>
    </citation>
    <scope>NUCLEOTIDE SEQUENCE</scope>
    <source>
        <strain evidence="21">Hsosn_3</strain>
        <tissue evidence="21">Leaf</tissue>
    </source>
</reference>
<comment type="catalytic activity">
    <reaction evidence="11 13">
        <text>L-threonyl-[protein] + ATP = O-phospho-L-threonyl-[protein] + ADP + H(+)</text>
        <dbReference type="Rhea" id="RHEA:46608"/>
        <dbReference type="Rhea" id="RHEA-COMP:11060"/>
        <dbReference type="Rhea" id="RHEA-COMP:11605"/>
        <dbReference type="ChEBI" id="CHEBI:15378"/>
        <dbReference type="ChEBI" id="CHEBI:30013"/>
        <dbReference type="ChEBI" id="CHEBI:30616"/>
        <dbReference type="ChEBI" id="CHEBI:61977"/>
        <dbReference type="ChEBI" id="CHEBI:456216"/>
        <dbReference type="EC" id="2.7.11.1"/>
    </reaction>
</comment>
<dbReference type="SMART" id="SM00473">
    <property type="entry name" value="PAN_AP"/>
    <property type="match status" value="1"/>
</dbReference>
<feature type="transmembrane region" description="Helical" evidence="16">
    <location>
        <begin position="436"/>
        <end position="460"/>
    </location>
</feature>
<dbReference type="Pfam" id="PF00954">
    <property type="entry name" value="S_locus_glycop"/>
    <property type="match status" value="1"/>
</dbReference>
<evidence type="ECO:0000259" key="18">
    <source>
        <dbReference type="PROSITE" id="PS50011"/>
    </source>
</evidence>
<evidence type="ECO:0000256" key="3">
    <source>
        <dbReference type="ARBA" id="ARBA00022679"/>
    </source>
</evidence>
<name>A0AAD8H4G8_9APIA</name>
<dbReference type="Pfam" id="PF01453">
    <property type="entry name" value="B_lectin"/>
    <property type="match status" value="1"/>
</dbReference>
<evidence type="ECO:0000313" key="22">
    <source>
        <dbReference type="Proteomes" id="UP001237642"/>
    </source>
</evidence>
<keyword evidence="1 13" id="KW-0723">Serine/threonine-protein kinase</keyword>
<dbReference type="Gene3D" id="1.10.510.10">
    <property type="entry name" value="Transferase(Phosphotransferase) domain 1"/>
    <property type="match status" value="1"/>
</dbReference>
<feature type="signal peptide" evidence="17">
    <location>
        <begin position="1"/>
        <end position="22"/>
    </location>
</feature>
<dbReference type="PROSITE" id="PS00107">
    <property type="entry name" value="PROTEIN_KINASE_ATP"/>
    <property type="match status" value="1"/>
</dbReference>
<keyword evidence="9 21" id="KW-0675">Receptor</keyword>
<dbReference type="PROSITE" id="PS00108">
    <property type="entry name" value="PROTEIN_KINASE_ST"/>
    <property type="match status" value="1"/>
</dbReference>
<keyword evidence="16" id="KW-1133">Transmembrane helix</keyword>
<dbReference type="EC" id="2.7.11.1" evidence="13"/>
<dbReference type="InterPro" id="IPR008271">
    <property type="entry name" value="Ser/Thr_kinase_AS"/>
</dbReference>
<feature type="compositionally biased region" description="Low complexity" evidence="15">
    <location>
        <begin position="804"/>
        <end position="827"/>
    </location>
</feature>
<accession>A0AAD8H4G8</accession>
<keyword evidence="10" id="KW-0325">Glycoprotein</keyword>
<evidence type="ECO:0000256" key="14">
    <source>
        <dbReference type="PROSITE-ProRule" id="PRU10141"/>
    </source>
</evidence>
<dbReference type="PROSITE" id="PS50948">
    <property type="entry name" value="PAN"/>
    <property type="match status" value="1"/>
</dbReference>
<keyword evidence="16" id="KW-0472">Membrane</keyword>
<dbReference type="EMBL" id="JAUIZM010000010">
    <property type="protein sequence ID" value="KAK1359441.1"/>
    <property type="molecule type" value="Genomic_DNA"/>
</dbReference>
<dbReference type="InterPro" id="IPR000719">
    <property type="entry name" value="Prot_kinase_dom"/>
</dbReference>
<keyword evidence="5 13" id="KW-0547">Nucleotide-binding</keyword>
<dbReference type="SMART" id="SM00108">
    <property type="entry name" value="B_lectin"/>
    <property type="match status" value="1"/>
</dbReference>
<comment type="catalytic activity">
    <reaction evidence="12 13">
        <text>L-seryl-[protein] + ATP = O-phospho-L-seryl-[protein] + ADP + H(+)</text>
        <dbReference type="Rhea" id="RHEA:17989"/>
        <dbReference type="Rhea" id="RHEA-COMP:9863"/>
        <dbReference type="Rhea" id="RHEA-COMP:11604"/>
        <dbReference type="ChEBI" id="CHEBI:15378"/>
        <dbReference type="ChEBI" id="CHEBI:29999"/>
        <dbReference type="ChEBI" id="CHEBI:30616"/>
        <dbReference type="ChEBI" id="CHEBI:83421"/>
        <dbReference type="ChEBI" id="CHEBI:456216"/>
        <dbReference type="EC" id="2.7.11.1"/>
    </reaction>
</comment>
<evidence type="ECO:0000256" key="10">
    <source>
        <dbReference type="ARBA" id="ARBA00023180"/>
    </source>
</evidence>
<dbReference type="FunFam" id="3.50.4.10:FF:000002">
    <property type="entry name" value="G-type lectin S-receptor-like serine/threonine-protein kinase"/>
    <property type="match status" value="1"/>
</dbReference>
<dbReference type="InterPro" id="IPR001245">
    <property type="entry name" value="Ser-Thr/Tyr_kinase_cat_dom"/>
</dbReference>
<feature type="chain" id="PRO_5042034757" description="Receptor-like serine/threonine-protein kinase" evidence="17">
    <location>
        <begin position="23"/>
        <end position="827"/>
    </location>
</feature>
<dbReference type="PROSITE" id="PS50927">
    <property type="entry name" value="BULB_LECTIN"/>
    <property type="match status" value="1"/>
</dbReference>
<dbReference type="GO" id="GO:0048544">
    <property type="term" value="P:recognition of pollen"/>
    <property type="evidence" value="ECO:0007669"/>
    <property type="project" value="InterPro"/>
</dbReference>
<proteinExistence type="inferred from homology"/>
<evidence type="ECO:0000256" key="4">
    <source>
        <dbReference type="ARBA" id="ARBA00022729"/>
    </source>
</evidence>
<feature type="domain" description="Apple" evidence="20">
    <location>
        <begin position="340"/>
        <end position="421"/>
    </location>
</feature>
<keyword evidence="16" id="KW-0812">Transmembrane</keyword>
<evidence type="ECO:0000256" key="2">
    <source>
        <dbReference type="ARBA" id="ARBA00022553"/>
    </source>
</evidence>
<comment type="caution">
    <text evidence="21">The sequence shown here is derived from an EMBL/GenBank/DDBJ whole genome shotgun (WGS) entry which is preliminary data.</text>
</comment>
<dbReference type="PROSITE" id="PS50011">
    <property type="entry name" value="PROTEIN_KINASE_DOM"/>
    <property type="match status" value="1"/>
</dbReference>
<evidence type="ECO:0000313" key="21">
    <source>
        <dbReference type="EMBL" id="KAK1359441.1"/>
    </source>
</evidence>
<evidence type="ECO:0000256" key="6">
    <source>
        <dbReference type="ARBA" id="ARBA00022777"/>
    </source>
</evidence>
<evidence type="ECO:0000256" key="7">
    <source>
        <dbReference type="ARBA" id="ARBA00022840"/>
    </source>
</evidence>
<dbReference type="PANTHER" id="PTHR32444:SF98">
    <property type="entry name" value="RECEPTOR-LIKE SERINE_THREONINE-PROTEIN KINASE"/>
    <property type="match status" value="1"/>
</dbReference>
<dbReference type="GO" id="GO:0005524">
    <property type="term" value="F:ATP binding"/>
    <property type="evidence" value="ECO:0007669"/>
    <property type="project" value="UniProtKB-UniRule"/>
</dbReference>